<comment type="similarity">
    <text evidence="2">Belongs to the apolipoprotein O/MICOS complex subunit Mic27 family.</text>
</comment>
<evidence type="ECO:0000256" key="3">
    <source>
        <dbReference type="ARBA" id="ARBA00022692"/>
    </source>
</evidence>
<gene>
    <name evidence="9" type="primary">Bma-moma-1</name>
    <name evidence="9" type="ORF">BM_Bm4767</name>
</gene>
<evidence type="ECO:0000256" key="5">
    <source>
        <dbReference type="ARBA" id="ARBA00023128"/>
    </source>
</evidence>
<keyword evidence="7" id="KW-0999">Mitochondrion inner membrane</keyword>
<organism evidence="9">
    <name type="scientific">Brugia malayi</name>
    <name type="common">Filarial nematode worm</name>
    <dbReference type="NCBI Taxonomy" id="6279"/>
    <lineage>
        <taxon>Eukaryota</taxon>
        <taxon>Metazoa</taxon>
        <taxon>Ecdysozoa</taxon>
        <taxon>Nematoda</taxon>
        <taxon>Chromadorea</taxon>
        <taxon>Rhabditida</taxon>
        <taxon>Spirurina</taxon>
        <taxon>Spiruromorpha</taxon>
        <taxon>Filarioidea</taxon>
        <taxon>Onchocercidae</taxon>
        <taxon>Brugia</taxon>
    </lineage>
</organism>
<sequence length="288" mass="32311">MSKFQYYSYNTQRTSNFTDDKVVVVVIVEVEDADVLACSPSRISTTVARQRSSVTPFLFGARRNTINASPTFSTVDGVNNSGGDAAGQSFSGTNKMSETLENIKSSIIRWWTAVNADKQPKPNPARMVTVQELPIYSDEKPYYKEVEELPMSIQKEMALLRRAALRRFGDFGESYLNVEEKSKKVFNSAQEFQRFLQEDYGLLPKAAAITIGGLTGFFLGMKKSVFRRFLYSGMGLLTMTAFCYPYEAIAVTRTAFEHGKMAWENFARSPEPPEYSVRADAPSSNSEQ</sequence>
<evidence type="ECO:0000313" key="9">
    <source>
        <dbReference type="EMBL" id="CDP99512.1"/>
    </source>
</evidence>
<evidence type="ECO:0000256" key="1">
    <source>
        <dbReference type="ARBA" id="ARBA00004325"/>
    </source>
</evidence>
<comment type="subunit">
    <text evidence="7">Component of the mitochondrial contact site and cristae organizing system (MICOS) complex.</text>
</comment>
<feature type="region of interest" description="Disordered" evidence="8">
    <location>
        <begin position="268"/>
        <end position="288"/>
    </location>
</feature>
<protein>
    <recommendedName>
        <fullName evidence="7">MICOS complex subunit</fullName>
    </recommendedName>
</protein>
<dbReference type="InterPro" id="IPR019166">
    <property type="entry name" value="MIC26/MIC27"/>
</dbReference>
<evidence type="ECO:0000256" key="7">
    <source>
        <dbReference type="RuleBase" id="RU363021"/>
    </source>
</evidence>
<dbReference type="AlphaFoldDB" id="A0A0J9Y090"/>
<evidence type="ECO:0000256" key="2">
    <source>
        <dbReference type="ARBA" id="ARBA00010904"/>
    </source>
</evidence>
<dbReference type="GO" id="GO:0061617">
    <property type="term" value="C:MICOS complex"/>
    <property type="evidence" value="ECO:0007669"/>
    <property type="project" value="UniProtKB-UniRule"/>
</dbReference>
<evidence type="ECO:0000256" key="4">
    <source>
        <dbReference type="ARBA" id="ARBA00022989"/>
    </source>
</evidence>
<accession>A0A0J9Y090</accession>
<comment type="function">
    <text evidence="7">Component of the MICOS complex, a large protein complex of the mitochondrial inner membrane that plays crucial roles in the maintenance of crista junctions, inner membrane architecture, and formation of contact sites to the outer membrane.</text>
</comment>
<proteinExistence type="inferred from homology"/>
<evidence type="ECO:0000256" key="8">
    <source>
        <dbReference type="SAM" id="MobiDB-lite"/>
    </source>
</evidence>
<keyword evidence="3 7" id="KW-0812">Transmembrane</keyword>
<dbReference type="Pfam" id="PF09769">
    <property type="entry name" value="ApoO"/>
    <property type="match status" value="1"/>
</dbReference>
<dbReference type="GO" id="GO:0042407">
    <property type="term" value="P:cristae formation"/>
    <property type="evidence" value="ECO:0007669"/>
    <property type="project" value="InterPro"/>
</dbReference>
<keyword evidence="6 7" id="KW-0472">Membrane</keyword>
<comment type="subcellular location">
    <subcellularLocation>
        <location evidence="7">Mitochondrion inner membrane</location>
    </subcellularLocation>
    <subcellularLocation>
        <location evidence="1">Mitochondrion membrane</location>
    </subcellularLocation>
</comment>
<reference evidence="9" key="2">
    <citation type="submission" date="2012-12" db="EMBL/GenBank/DDBJ databases">
        <authorList>
            <person name="Gao Y.W."/>
            <person name="Fan S.T."/>
            <person name="Sun H.T."/>
            <person name="Wang Z."/>
            <person name="Gao X.L."/>
            <person name="Li Y.G."/>
            <person name="Wang T.C."/>
            <person name="Zhang K."/>
            <person name="Xu W.W."/>
            <person name="Yu Z.J."/>
            <person name="Xia X.Z."/>
        </authorList>
    </citation>
    <scope>NUCLEOTIDE SEQUENCE</scope>
    <source>
        <strain evidence="9">FR3</strain>
    </source>
</reference>
<name>A0A0J9Y090_BRUMA</name>
<keyword evidence="5 7" id="KW-0496">Mitochondrion</keyword>
<feature type="transmembrane region" description="Helical" evidence="7">
    <location>
        <begin position="202"/>
        <end position="221"/>
    </location>
</feature>
<reference evidence="9" key="1">
    <citation type="journal article" date="2007" name="Science">
        <title>Draft genome of the filarial nematode parasite Brugia malayi.</title>
        <authorList>
            <person name="Ghedin E."/>
            <person name="Wang S."/>
            <person name="Spiro D."/>
            <person name="Caler E."/>
            <person name="Zhao Q."/>
            <person name="Crabtree J."/>
            <person name="Allen J.E."/>
            <person name="Delcher A.L."/>
            <person name="Guiliano D.B."/>
            <person name="Miranda-Saavedra D."/>
            <person name="Angiuoli S.V."/>
            <person name="Creasy T."/>
            <person name="Amedeo P."/>
            <person name="Haas B."/>
            <person name="El-Sayed N.M."/>
            <person name="Wortman J.R."/>
            <person name="Feldblyum T."/>
            <person name="Tallon L."/>
            <person name="Schatz M."/>
            <person name="Shumway M."/>
            <person name="Koo H."/>
            <person name="Salzberg S.L."/>
            <person name="Schobel S."/>
            <person name="Pertea M."/>
            <person name="Pop M."/>
            <person name="White O."/>
            <person name="Barton G.J."/>
            <person name="Carlow C.K."/>
            <person name="Crawford M.J."/>
            <person name="Daub J."/>
            <person name="Dimmic M.W."/>
            <person name="Estes C.F."/>
            <person name="Foster J.M."/>
            <person name="Ganatra M."/>
            <person name="Gregory W.F."/>
            <person name="Johnson N.M."/>
            <person name="Jin J."/>
            <person name="Komuniecki R."/>
            <person name="Korf I."/>
            <person name="Kumar S."/>
            <person name="Laney S."/>
            <person name="Li B.W."/>
            <person name="Li W."/>
            <person name="Lindblom T.H."/>
            <person name="Lustigman S."/>
            <person name="Ma D."/>
            <person name="Maina C.V."/>
            <person name="Martin D.M."/>
            <person name="McCarter J.P."/>
            <person name="McReynolds L."/>
            <person name="Mitreva M."/>
            <person name="Nutman T.B."/>
            <person name="Parkinson J."/>
            <person name="Peregrin-Alvarez J.M."/>
            <person name="Poole C."/>
            <person name="Ren Q."/>
            <person name="Saunders L."/>
            <person name="Sluder A.E."/>
            <person name="Smith K."/>
            <person name="Stanke M."/>
            <person name="Unnasch T.R."/>
            <person name="Ware J."/>
            <person name="Wei A.D."/>
            <person name="Weil G."/>
            <person name="Williams D.J."/>
            <person name="Zhang Y."/>
            <person name="Williams S.A."/>
            <person name="Fraser-Liggett C."/>
            <person name="Slatko B."/>
            <person name="Blaxter M.L."/>
            <person name="Scott A.L."/>
        </authorList>
    </citation>
    <scope>NUCLEOTIDE SEQUENCE</scope>
    <source>
        <strain evidence="9">FR3</strain>
    </source>
</reference>
<keyword evidence="4 7" id="KW-1133">Transmembrane helix</keyword>
<dbReference type="PANTHER" id="PTHR14564">
    <property type="entry name" value="MICOS COMPLEX SUBUNIT MIC26 / MIC27 FAMILY MEMBER"/>
    <property type="match status" value="1"/>
</dbReference>
<dbReference type="InterPro" id="IPR033182">
    <property type="entry name" value="MIC26/MIC27_animal"/>
</dbReference>
<dbReference type="EMBL" id="LN857009">
    <property type="protein sequence ID" value="CDP99512.1"/>
    <property type="molecule type" value="Genomic_DNA"/>
</dbReference>
<evidence type="ECO:0000256" key="6">
    <source>
        <dbReference type="ARBA" id="ARBA00023136"/>
    </source>
</evidence>